<dbReference type="Gene3D" id="3.20.20.140">
    <property type="entry name" value="Metal-dependent hydrolases"/>
    <property type="match status" value="2"/>
</dbReference>
<dbReference type="InterPro" id="IPR011042">
    <property type="entry name" value="6-blade_b-propeller_TolB-like"/>
</dbReference>
<proteinExistence type="predicted"/>
<reference evidence="5" key="1">
    <citation type="journal article" date="2019" name="Int. J. Syst. Evol. Microbiol.">
        <title>The Global Catalogue of Microorganisms (GCM) 10K type strain sequencing project: providing services to taxonomists for standard genome sequencing and annotation.</title>
        <authorList>
            <consortium name="The Broad Institute Genomics Platform"/>
            <consortium name="The Broad Institute Genome Sequencing Center for Infectious Disease"/>
            <person name="Wu L."/>
            <person name="Ma J."/>
        </authorList>
    </citation>
    <scope>NUCLEOTIDE SEQUENCE [LARGE SCALE GENOMIC DNA]</scope>
    <source>
        <strain evidence="5">YJ-61-S</strain>
    </source>
</reference>
<feature type="compositionally biased region" description="Basic and acidic residues" evidence="1">
    <location>
        <begin position="29"/>
        <end position="38"/>
    </location>
</feature>
<accession>A0ABV9I067</accession>
<dbReference type="SUPFAM" id="SSF51556">
    <property type="entry name" value="Metallo-dependent hydrolases"/>
    <property type="match status" value="1"/>
</dbReference>
<dbReference type="InterPro" id="IPR006680">
    <property type="entry name" value="Amidohydro-rel"/>
</dbReference>
<dbReference type="Gene3D" id="2.30.40.10">
    <property type="entry name" value="Urease, subunit C, domain 1"/>
    <property type="match status" value="2"/>
</dbReference>
<evidence type="ECO:0000313" key="5">
    <source>
        <dbReference type="Proteomes" id="UP001596043"/>
    </source>
</evidence>
<dbReference type="SUPFAM" id="SSF69304">
    <property type="entry name" value="Tricorn protease N-terminal domain"/>
    <property type="match status" value="2"/>
</dbReference>
<evidence type="ECO:0000259" key="3">
    <source>
        <dbReference type="Pfam" id="PF01979"/>
    </source>
</evidence>
<dbReference type="PANTHER" id="PTHR43135">
    <property type="entry name" value="ALPHA-D-RIBOSE 1-METHYLPHOSPHONATE 5-TRIPHOSPHATE DIPHOSPHATASE"/>
    <property type="match status" value="1"/>
</dbReference>
<dbReference type="Proteomes" id="UP001596043">
    <property type="component" value="Unassembled WGS sequence"/>
</dbReference>
<protein>
    <submittedName>
        <fullName evidence="4">Amidohydrolase family protein</fullName>
    </submittedName>
</protein>
<organism evidence="4 5">
    <name type="scientific">Dokdonia ponticola</name>
    <dbReference type="NCBI Taxonomy" id="2041041"/>
    <lineage>
        <taxon>Bacteria</taxon>
        <taxon>Pseudomonadati</taxon>
        <taxon>Bacteroidota</taxon>
        <taxon>Flavobacteriia</taxon>
        <taxon>Flavobacteriales</taxon>
        <taxon>Flavobacteriaceae</taxon>
        <taxon>Dokdonia</taxon>
    </lineage>
</organism>
<dbReference type="InterPro" id="IPR011659">
    <property type="entry name" value="WD40"/>
</dbReference>
<dbReference type="EMBL" id="JBHSFV010000011">
    <property type="protein sequence ID" value="MFC4635517.1"/>
    <property type="molecule type" value="Genomic_DNA"/>
</dbReference>
<dbReference type="RefSeq" id="WP_379980825.1">
    <property type="nucleotide sequence ID" value="NZ_JBHSFV010000011.1"/>
</dbReference>
<sequence>MTKKFLIACIAIAMAIPATAQKKKKKDKKDKDEKEAKWDVANPGDSFNYQPHSFTTDEGTWMNLDVSPDGKTVVFDLMGDIYSMPISGGKAKALRTGIPFEVQPKFSPDGSKISFTSDAGGGDNIWVMNADGSDAKQVTKESFRLLNNAAWTPDGQYLIARKHFTSGRSLGAGELWQYHITGGSGLQLTKRKNDQQDVNEPSVSPDGRYVYYSEDVYPGGNFQYNKDPNKQIYVIQRYDFKDGDIKTLTNGPGGAARPTVSPDGKLLAFIKRVRTKTVLYIHDLSTGEEWPVYDALNKDQQEAWAIFGVYPNFDWMPNNEEIVFWSAGKINKVNIKNYNHSVIPFTADVTLQIAETVHFKSPVAPEEFDVKVIRHATTSPDGKIVVFSALGKLYKKALPNGIPQRITTQNDDFEFEPSFSADGQQLVYVTWNDENYGSIRSISINGGASQQWTTEKGIYRTPSFAPASADGKKIIYRKEPRNTDQGLAFAKKPGIYTLTQGQKPKLITQKGEYPMYSADGKRIFLQTGGTYFGNLTKRLISVNLEGNDEQTHVKSKYANRLVPSPDNKWIAYTNLHKAYLAPLVMNGQTIDLDNNSKYVPVSQIAKDAGINLHWSPNSQKVMWTLGDQYFANDIKNRFTFLPGSPDKVPDMDVSGIAISLKAKTDKPIGITAFTNARIITMESDEVIENGTIVVTDNKITAIGQNVTIPSGATIIDVSGKTIMPGMVDAHAHVGAFRYGLPAQKHWPFYANLAFGVTTSHDPSANTETIFTLSELLKSGDMVGPRLYSTGFILYGADGDFKAVINNIDDARSAIRRTKAFGAKSVKSYNQPRREQRQQVMQAARELGINVVPEGGSTFYTNMTMIMDGHTGVEHNIPVAPVYKDVLELWSASNTGYTPTLIVNYGGINGEYYFYQHDKVWENEKLLKYTPRTLVDSRARYRTMIPDEEYQNGHILTSETVTALANKGVKVNMGAHGQLQGLGAHWETWMLQQGGMTNLQALQAATINGAEYIGAGDEIGSLKVGKLADLIIIDGNPLENIRDTENVTHTMVNGRLYDTSTMNEVGNTEKERGQFWWENTKQSEAFPWHEESNSFTIPGCGCHVGHQ</sequence>
<dbReference type="InterPro" id="IPR051781">
    <property type="entry name" value="Metallo-dep_Hydrolase"/>
</dbReference>
<feature type="signal peptide" evidence="2">
    <location>
        <begin position="1"/>
        <end position="20"/>
    </location>
</feature>
<keyword evidence="5" id="KW-1185">Reference proteome</keyword>
<keyword evidence="2" id="KW-0732">Signal</keyword>
<feature type="chain" id="PRO_5047539612" evidence="2">
    <location>
        <begin position="21"/>
        <end position="1106"/>
    </location>
</feature>
<feature type="region of interest" description="Disordered" evidence="1">
    <location>
        <begin position="21"/>
        <end position="42"/>
    </location>
</feature>
<evidence type="ECO:0000256" key="2">
    <source>
        <dbReference type="SAM" id="SignalP"/>
    </source>
</evidence>
<comment type="caution">
    <text evidence="4">The sequence shown here is derived from an EMBL/GenBank/DDBJ whole genome shotgun (WGS) entry which is preliminary data.</text>
</comment>
<name>A0ABV9I067_9FLAO</name>
<dbReference type="Pfam" id="PF01979">
    <property type="entry name" value="Amidohydro_1"/>
    <property type="match status" value="1"/>
</dbReference>
<dbReference type="InterPro" id="IPR011059">
    <property type="entry name" value="Metal-dep_hydrolase_composite"/>
</dbReference>
<feature type="domain" description="Amidohydrolase-related" evidence="3">
    <location>
        <begin position="721"/>
        <end position="1055"/>
    </location>
</feature>
<gene>
    <name evidence="4" type="ORF">ACFO3O_16525</name>
</gene>
<dbReference type="PANTHER" id="PTHR43135:SF3">
    <property type="entry name" value="ALPHA-D-RIBOSE 1-METHYLPHOSPHONATE 5-TRIPHOSPHATE DIPHOSPHATASE"/>
    <property type="match status" value="1"/>
</dbReference>
<dbReference type="SUPFAM" id="SSF51338">
    <property type="entry name" value="Composite domain of metallo-dependent hydrolases"/>
    <property type="match status" value="1"/>
</dbReference>
<dbReference type="Gene3D" id="2.120.10.30">
    <property type="entry name" value="TolB, C-terminal domain"/>
    <property type="match status" value="3"/>
</dbReference>
<evidence type="ECO:0000313" key="4">
    <source>
        <dbReference type="EMBL" id="MFC4635517.1"/>
    </source>
</evidence>
<dbReference type="InterPro" id="IPR032466">
    <property type="entry name" value="Metal_Hydrolase"/>
</dbReference>
<evidence type="ECO:0000256" key="1">
    <source>
        <dbReference type="SAM" id="MobiDB-lite"/>
    </source>
</evidence>
<dbReference type="Pfam" id="PF07676">
    <property type="entry name" value="PD40"/>
    <property type="match status" value="4"/>
</dbReference>